<accession>A0A8T2RP37</accession>
<evidence type="ECO:0000313" key="1">
    <source>
        <dbReference type="EMBL" id="KAH7298192.1"/>
    </source>
</evidence>
<sequence length="66" mass="7368">MDSFTDQERTPAAHVVKQKLPLASPVAKPPFRVVADDSKPLLRDLLLRSDPIEAEQVLLRPPPLSR</sequence>
<keyword evidence="2" id="KW-1185">Reference proteome</keyword>
<proteinExistence type="predicted"/>
<organism evidence="1 2">
    <name type="scientific">Ceratopteris richardii</name>
    <name type="common">Triangle waterfern</name>
    <dbReference type="NCBI Taxonomy" id="49495"/>
    <lineage>
        <taxon>Eukaryota</taxon>
        <taxon>Viridiplantae</taxon>
        <taxon>Streptophyta</taxon>
        <taxon>Embryophyta</taxon>
        <taxon>Tracheophyta</taxon>
        <taxon>Polypodiopsida</taxon>
        <taxon>Polypodiidae</taxon>
        <taxon>Polypodiales</taxon>
        <taxon>Pteridineae</taxon>
        <taxon>Pteridaceae</taxon>
        <taxon>Parkerioideae</taxon>
        <taxon>Ceratopteris</taxon>
    </lineage>
</organism>
<reference evidence="1" key="1">
    <citation type="submission" date="2021-08" db="EMBL/GenBank/DDBJ databases">
        <title>WGS assembly of Ceratopteris richardii.</title>
        <authorList>
            <person name="Marchant D.B."/>
            <person name="Chen G."/>
            <person name="Jenkins J."/>
            <person name="Shu S."/>
            <person name="Leebens-Mack J."/>
            <person name="Grimwood J."/>
            <person name="Schmutz J."/>
            <person name="Soltis P."/>
            <person name="Soltis D."/>
            <person name="Chen Z.-H."/>
        </authorList>
    </citation>
    <scope>NUCLEOTIDE SEQUENCE</scope>
    <source>
        <strain evidence="1">Whitten #5841</strain>
        <tissue evidence="1">Leaf</tissue>
    </source>
</reference>
<dbReference type="EMBL" id="CM035430">
    <property type="protein sequence ID" value="KAH7298192.1"/>
    <property type="molecule type" value="Genomic_DNA"/>
</dbReference>
<name>A0A8T2RP37_CERRI</name>
<dbReference type="OMA" id="WETATMA"/>
<dbReference type="AlphaFoldDB" id="A0A8T2RP37"/>
<dbReference type="PANTHER" id="PTHR37207:SF1">
    <property type="entry name" value="OS09G0446000 PROTEIN"/>
    <property type="match status" value="1"/>
</dbReference>
<protein>
    <submittedName>
        <fullName evidence="1">Uncharacterized protein</fullName>
    </submittedName>
</protein>
<dbReference type="PANTHER" id="PTHR37207">
    <property type="entry name" value="OS09G0446000 PROTEIN"/>
    <property type="match status" value="1"/>
</dbReference>
<gene>
    <name evidence="1" type="ORF">KP509_25G031500</name>
</gene>
<comment type="caution">
    <text evidence="1">The sequence shown here is derived from an EMBL/GenBank/DDBJ whole genome shotgun (WGS) entry which is preliminary data.</text>
</comment>
<dbReference type="Proteomes" id="UP000825935">
    <property type="component" value="Chromosome 25"/>
</dbReference>
<evidence type="ECO:0000313" key="2">
    <source>
        <dbReference type="Proteomes" id="UP000825935"/>
    </source>
</evidence>